<evidence type="ECO:0000256" key="2">
    <source>
        <dbReference type="SAM" id="SignalP"/>
    </source>
</evidence>
<comment type="caution">
    <text evidence="4">The sequence shown here is derived from an EMBL/GenBank/DDBJ whole genome shotgun (WGS) entry which is preliminary data.</text>
</comment>
<dbReference type="RefSeq" id="WP_209139446.1">
    <property type="nucleotide sequence ID" value="NZ_JAGHKO010000002.1"/>
</dbReference>
<dbReference type="PROSITE" id="PS51688">
    <property type="entry name" value="ICA"/>
    <property type="match status" value="1"/>
</dbReference>
<evidence type="ECO:0000256" key="1">
    <source>
        <dbReference type="SAM" id="Coils"/>
    </source>
</evidence>
<protein>
    <submittedName>
        <fullName evidence="4">Tail fiber domain-containing protein</fullName>
    </submittedName>
</protein>
<feature type="chain" id="PRO_5045835518" evidence="2">
    <location>
        <begin position="26"/>
        <end position="520"/>
    </location>
</feature>
<dbReference type="Proteomes" id="UP000677244">
    <property type="component" value="Unassembled WGS sequence"/>
</dbReference>
<reference evidence="4 5" key="1">
    <citation type="submission" date="2021-03" db="EMBL/GenBank/DDBJ databases">
        <title>Assistant Professor.</title>
        <authorList>
            <person name="Huq M.A."/>
        </authorList>
    </citation>
    <scope>NUCLEOTIDE SEQUENCE [LARGE SCALE GENOMIC DNA]</scope>
    <source>
        <strain evidence="4 5">MAH-29</strain>
    </source>
</reference>
<evidence type="ECO:0000313" key="5">
    <source>
        <dbReference type="Proteomes" id="UP000677244"/>
    </source>
</evidence>
<proteinExistence type="predicted"/>
<dbReference type="InterPro" id="IPR011049">
    <property type="entry name" value="Serralysin-like_metalloprot_C"/>
</dbReference>
<keyword evidence="2" id="KW-0732">Signal</keyword>
<dbReference type="EMBL" id="JAGHKO010000002">
    <property type="protein sequence ID" value="MBO9201397.1"/>
    <property type="molecule type" value="Genomic_DNA"/>
</dbReference>
<accession>A0ABS3YU37</accession>
<organism evidence="4 5">
    <name type="scientific">Niastella soli</name>
    <dbReference type="NCBI Taxonomy" id="2821487"/>
    <lineage>
        <taxon>Bacteria</taxon>
        <taxon>Pseudomonadati</taxon>
        <taxon>Bacteroidota</taxon>
        <taxon>Chitinophagia</taxon>
        <taxon>Chitinophagales</taxon>
        <taxon>Chitinophagaceae</taxon>
        <taxon>Niastella</taxon>
    </lineage>
</organism>
<keyword evidence="1" id="KW-0175">Coiled coil</keyword>
<gene>
    <name evidence="4" type="ORF">J7I42_14040</name>
</gene>
<feature type="coiled-coil region" evidence="1">
    <location>
        <begin position="486"/>
        <end position="520"/>
    </location>
</feature>
<dbReference type="Pfam" id="PF13884">
    <property type="entry name" value="Peptidase_S74"/>
    <property type="match status" value="1"/>
</dbReference>
<feature type="signal peptide" evidence="2">
    <location>
        <begin position="1"/>
        <end position="25"/>
    </location>
</feature>
<dbReference type="Gene3D" id="2.150.10.10">
    <property type="entry name" value="Serralysin-like metalloprotease, C-terminal"/>
    <property type="match status" value="1"/>
</dbReference>
<evidence type="ECO:0000259" key="3">
    <source>
        <dbReference type="PROSITE" id="PS51688"/>
    </source>
</evidence>
<keyword evidence="5" id="KW-1185">Reference proteome</keyword>
<evidence type="ECO:0000313" key="4">
    <source>
        <dbReference type="EMBL" id="MBO9201397.1"/>
    </source>
</evidence>
<sequence>MKPYAPLTWSVLLFSLFCISIPGTAQSVAINTDGSTANASAILDVKSDTKGLLIPRLTTVQRTAITSPATGLLVFDTDTNTFWFFDGTIWKKMDAAGNDWSITGNSGTTAATRFIGTTDAVDLVLKTNNTERMRWLYTANTKNIIATISTGDLSVNGVYIGRGPGNITSNTVAGVQALFYNTTGTNNTGVGYVTLSNNTSGSSNTAVGYSSLYINSTGNRNTAIGRSALYNSNTGTGNTGVGSYALFYNTGGNNNTGIGDDAIGSNTTGNSNAAVGQQSMYDNTTGSFNAASGVSALFSNTSGSYNTAMGSEALGANTIGNNNTGVGYNADVSQGDLTNATAIGAGTTVNASNKVLIGNSSVTVIGGQVGWSILSDGRFKTNIKEDVPGLDFIMQLRPVNYNFMARKYEDHVMKNMPDSIKNKPGRKAVSYSAAEQVLHTGFIAQEVEQVVKKNGYHFNGVHIPTSETDNYSITYDEFVVPLVKAMQQLNSKVEKLTTENELLKKQLDDINKRLNKLEAH</sequence>
<name>A0ABS3YU37_9BACT</name>
<feature type="domain" description="Peptidase S74" evidence="3">
    <location>
        <begin position="375"/>
        <end position="500"/>
    </location>
</feature>
<dbReference type="InterPro" id="IPR030392">
    <property type="entry name" value="S74_ICA"/>
</dbReference>